<proteinExistence type="predicted"/>
<dbReference type="InterPro" id="IPR035408">
    <property type="entry name" value="Phi29_Phage_SSB"/>
</dbReference>
<sequence>MTETAIATVDAELVADADIIPAGSLQSALDSIHALANPQTGVATSIELTPMNAVKLYQVNSDAEPLEANVGTVINLRHYVATVVQFQAETRPGHFETRTGVRLVLVDDVEGKSYATMSEVVMSDLKQLIGLAGHPSTWEEPIRVVAAKVKGRGARSFLTLKIAD</sequence>
<dbReference type="EMBL" id="BK015993">
    <property type="protein sequence ID" value="DAF88732.1"/>
    <property type="molecule type" value="Genomic_DNA"/>
</dbReference>
<evidence type="ECO:0000313" key="1">
    <source>
        <dbReference type="EMBL" id="DAF88732.1"/>
    </source>
</evidence>
<protein>
    <submittedName>
        <fullName evidence="1">Single stranded DNA binding protein</fullName>
    </submittedName>
</protein>
<accession>A0A8S5U2P9</accession>
<organism evidence="1">
    <name type="scientific">Podoviridae sp. ctjUd6</name>
    <dbReference type="NCBI Taxonomy" id="2825270"/>
    <lineage>
        <taxon>Viruses</taxon>
        <taxon>Duplodnaviria</taxon>
        <taxon>Heunggongvirae</taxon>
        <taxon>Uroviricota</taxon>
        <taxon>Caudoviricetes</taxon>
    </lineage>
</organism>
<reference evidence="1" key="1">
    <citation type="journal article" date="2021" name="Proc. Natl. Acad. Sci. U.S.A.">
        <title>A Catalog of Tens of Thousands of Viruses from Human Metagenomes Reveals Hidden Associations with Chronic Diseases.</title>
        <authorList>
            <person name="Tisza M.J."/>
            <person name="Buck C.B."/>
        </authorList>
    </citation>
    <scope>NUCLEOTIDE SEQUENCE</scope>
    <source>
        <strain evidence="1">CtjUd6</strain>
    </source>
</reference>
<dbReference type="Pfam" id="PF17427">
    <property type="entry name" value="Phi29_Phage_SSB"/>
    <property type="match status" value="1"/>
</dbReference>
<name>A0A8S5U2P9_9CAUD</name>